<feature type="domain" description="DUF6542" evidence="3">
    <location>
        <begin position="46"/>
        <end position="162"/>
    </location>
</feature>
<organism evidence="4 5">
    <name type="scientific">Streptacidiphilus fuscans</name>
    <dbReference type="NCBI Taxonomy" id="2789292"/>
    <lineage>
        <taxon>Bacteria</taxon>
        <taxon>Bacillati</taxon>
        <taxon>Actinomycetota</taxon>
        <taxon>Actinomycetes</taxon>
        <taxon>Kitasatosporales</taxon>
        <taxon>Streptomycetaceae</taxon>
        <taxon>Streptacidiphilus</taxon>
    </lineage>
</organism>
<sequence>MEYRRSSTQPERNVAVPKPARSPEAAARSRQPRPAPGGAGGRSPQRLTAVGCGVLILAVTLTAGALDSLLFGSSGWLLGLAYVAVCFHASVRVRSTDLAAAPISGPICFAIALFFFGRAAGQGWGGHVIGLAESLALDAGWLFAGTGLSVVIAVARHFSLTRARRKGAQ</sequence>
<keyword evidence="5" id="KW-1185">Reference proteome</keyword>
<dbReference type="AlphaFoldDB" id="A0A931B4D1"/>
<proteinExistence type="predicted"/>
<dbReference type="Pfam" id="PF20177">
    <property type="entry name" value="DUF6542"/>
    <property type="match status" value="1"/>
</dbReference>
<evidence type="ECO:0000256" key="1">
    <source>
        <dbReference type="SAM" id="MobiDB-lite"/>
    </source>
</evidence>
<accession>A0A931B4D1</accession>
<keyword evidence="2" id="KW-0472">Membrane</keyword>
<feature type="region of interest" description="Disordered" evidence="1">
    <location>
        <begin position="1"/>
        <end position="44"/>
    </location>
</feature>
<feature type="transmembrane region" description="Helical" evidence="2">
    <location>
        <begin position="98"/>
        <end position="119"/>
    </location>
</feature>
<evidence type="ECO:0000259" key="3">
    <source>
        <dbReference type="Pfam" id="PF20177"/>
    </source>
</evidence>
<feature type="transmembrane region" description="Helical" evidence="2">
    <location>
        <begin position="139"/>
        <end position="158"/>
    </location>
</feature>
<name>A0A931B4D1_9ACTN</name>
<feature type="transmembrane region" description="Helical" evidence="2">
    <location>
        <begin position="72"/>
        <end position="91"/>
    </location>
</feature>
<evidence type="ECO:0000256" key="2">
    <source>
        <dbReference type="SAM" id="Phobius"/>
    </source>
</evidence>
<evidence type="ECO:0000313" key="4">
    <source>
        <dbReference type="EMBL" id="MBF9067703.1"/>
    </source>
</evidence>
<dbReference type="EMBL" id="JADPRT010000002">
    <property type="protein sequence ID" value="MBF9067703.1"/>
    <property type="molecule type" value="Genomic_DNA"/>
</dbReference>
<reference evidence="4" key="1">
    <citation type="submission" date="2020-11" db="EMBL/GenBank/DDBJ databases">
        <title>Isolation and identification of active actinomycetes.</title>
        <authorList>
            <person name="Yu B."/>
        </authorList>
    </citation>
    <scope>NUCLEOTIDE SEQUENCE</scope>
    <source>
        <strain evidence="4">NEAU-YB345</strain>
    </source>
</reference>
<feature type="transmembrane region" description="Helical" evidence="2">
    <location>
        <begin position="47"/>
        <end position="66"/>
    </location>
</feature>
<feature type="compositionally biased region" description="Polar residues" evidence="1">
    <location>
        <begin position="1"/>
        <end position="11"/>
    </location>
</feature>
<dbReference type="InterPro" id="IPR046672">
    <property type="entry name" value="DUF6542"/>
</dbReference>
<protein>
    <recommendedName>
        <fullName evidence="3">DUF6542 domain-containing protein</fullName>
    </recommendedName>
</protein>
<keyword evidence="2" id="KW-0812">Transmembrane</keyword>
<dbReference type="Proteomes" id="UP000657385">
    <property type="component" value="Unassembled WGS sequence"/>
</dbReference>
<gene>
    <name evidence="4" type="ORF">I2501_06575</name>
</gene>
<evidence type="ECO:0000313" key="5">
    <source>
        <dbReference type="Proteomes" id="UP000657385"/>
    </source>
</evidence>
<keyword evidence="2" id="KW-1133">Transmembrane helix</keyword>
<dbReference type="RefSeq" id="WP_196192851.1">
    <property type="nucleotide sequence ID" value="NZ_JADPRT010000002.1"/>
</dbReference>
<comment type="caution">
    <text evidence="4">The sequence shown here is derived from an EMBL/GenBank/DDBJ whole genome shotgun (WGS) entry which is preliminary data.</text>
</comment>